<organism evidence="4 5">
    <name type="scientific">Hominibacterium faecale</name>
    <dbReference type="NCBI Taxonomy" id="2839743"/>
    <lineage>
        <taxon>Bacteria</taxon>
        <taxon>Bacillati</taxon>
        <taxon>Bacillota</taxon>
        <taxon>Clostridia</taxon>
        <taxon>Peptostreptococcales</taxon>
        <taxon>Anaerovoracaceae</taxon>
        <taxon>Hominibacterium</taxon>
    </lineage>
</organism>
<protein>
    <submittedName>
        <fullName evidence="4">DUF4367 domain-containing protein</fullName>
    </submittedName>
</protein>
<keyword evidence="1" id="KW-0812">Transmembrane</keyword>
<dbReference type="Pfam" id="PF14285">
    <property type="entry name" value="DUF4367"/>
    <property type="match status" value="1"/>
</dbReference>
<feature type="domain" description="DUF4367" evidence="2">
    <location>
        <begin position="132"/>
        <end position="238"/>
    </location>
</feature>
<accession>A0A9J6QVM5</accession>
<evidence type="ECO:0000313" key="3">
    <source>
        <dbReference type="EMBL" id="MCU7376850.1"/>
    </source>
</evidence>
<keyword evidence="5" id="KW-1185">Reference proteome</keyword>
<dbReference type="RefSeq" id="WP_253020463.1">
    <property type="nucleotide sequence ID" value="NZ_JAJAGH010000005.1"/>
</dbReference>
<evidence type="ECO:0000313" key="5">
    <source>
        <dbReference type="Proteomes" id="UP001065549"/>
    </source>
</evidence>
<dbReference type="EMBL" id="JAOSHN010000005">
    <property type="protein sequence ID" value="MCU7379399.1"/>
    <property type="molecule type" value="Genomic_DNA"/>
</dbReference>
<evidence type="ECO:0000313" key="4">
    <source>
        <dbReference type="EMBL" id="MCU7379399.1"/>
    </source>
</evidence>
<comment type="caution">
    <text evidence="4">The sequence shown here is derived from an EMBL/GenBank/DDBJ whole genome shotgun (WGS) entry which is preliminary data.</text>
</comment>
<dbReference type="InterPro" id="IPR025377">
    <property type="entry name" value="DUF4367"/>
</dbReference>
<evidence type="ECO:0000259" key="2">
    <source>
        <dbReference type="Pfam" id="PF14285"/>
    </source>
</evidence>
<proteinExistence type="predicted"/>
<keyword evidence="1" id="KW-1133">Transmembrane helix</keyword>
<feature type="transmembrane region" description="Helical" evidence="1">
    <location>
        <begin position="52"/>
        <end position="73"/>
    </location>
</feature>
<sequence>MNEEKSQEKFEDALKEAFEADFEQNCQGRTGPDLSFMKEQAREKPKKKYRVSFGKVAAVVVIVLLGTNAVLLLSNNSQSYGDKGILHRLYQGIAGIVTDSDEEVNPEDEVESLTITSMKDMDKAKRFLPELYVPEYIPQGYQLNNLTIDKYAGGDYVGTYEFTDEEGSVLGICPMAIAGDSSYATSGKGEMIELADRKILVAYDDVEQCYTAAVYTESCLMDISGKLDKDEIIRVAKGLKQ</sequence>
<dbReference type="AlphaFoldDB" id="A0A9J6QVM5"/>
<evidence type="ECO:0000256" key="1">
    <source>
        <dbReference type="SAM" id="Phobius"/>
    </source>
</evidence>
<dbReference type="Proteomes" id="UP001065549">
    <property type="component" value="Unassembled WGS sequence"/>
</dbReference>
<name>A0A9J6QVM5_9FIRM</name>
<gene>
    <name evidence="3" type="ORF">OBO34_00615</name>
    <name evidence="4" type="ORF">OBO34_13710</name>
</gene>
<dbReference type="EMBL" id="JAOSHN010000001">
    <property type="protein sequence ID" value="MCU7376850.1"/>
    <property type="molecule type" value="Genomic_DNA"/>
</dbReference>
<reference evidence="4" key="1">
    <citation type="submission" date="2022-09" db="EMBL/GenBank/DDBJ databases">
        <title>Culturomic study of gut microbiota in children with autism spectrum disorder.</title>
        <authorList>
            <person name="Efimov B.A."/>
            <person name="Chaplin A.V."/>
            <person name="Sokolova S.R."/>
            <person name="Pikina A.P."/>
            <person name="Korzhanova M."/>
            <person name="Belova V."/>
            <person name="Korostin D."/>
        </authorList>
    </citation>
    <scope>NUCLEOTIDE SEQUENCE</scope>
    <source>
        <strain evidence="4">ASD5510</strain>
    </source>
</reference>
<keyword evidence="1" id="KW-0472">Membrane</keyword>